<dbReference type="PROSITE" id="PS50928">
    <property type="entry name" value="ABC_TM1"/>
    <property type="match status" value="2"/>
</dbReference>
<keyword evidence="6 7" id="KW-0472">Membrane</keyword>
<feature type="transmembrane region" description="Helical" evidence="7">
    <location>
        <begin position="56"/>
        <end position="78"/>
    </location>
</feature>
<feature type="transmembrane region" description="Helical" evidence="7">
    <location>
        <begin position="379"/>
        <end position="403"/>
    </location>
</feature>
<dbReference type="Pfam" id="PF00528">
    <property type="entry name" value="BPD_transp_1"/>
    <property type="match status" value="2"/>
</dbReference>
<dbReference type="SUPFAM" id="SSF161098">
    <property type="entry name" value="MetI-like"/>
    <property type="match status" value="2"/>
</dbReference>
<proteinExistence type="inferred from homology"/>
<dbReference type="AlphaFoldDB" id="A0A7I7QBN4"/>
<dbReference type="InterPro" id="IPR000515">
    <property type="entry name" value="MetI-like"/>
</dbReference>
<feature type="transmembrane region" description="Helical" evidence="7">
    <location>
        <begin position="334"/>
        <end position="358"/>
    </location>
</feature>
<evidence type="ECO:0000256" key="2">
    <source>
        <dbReference type="ARBA" id="ARBA00022448"/>
    </source>
</evidence>
<feature type="domain" description="ABC transmembrane type-1" evidence="8">
    <location>
        <begin position="328"/>
        <end position="494"/>
    </location>
</feature>
<keyword evidence="10" id="KW-1185">Reference proteome</keyword>
<protein>
    <submittedName>
        <fullName evidence="9">Phosphate-import permease protein PhnE</fullName>
    </submittedName>
</protein>
<evidence type="ECO:0000256" key="3">
    <source>
        <dbReference type="ARBA" id="ARBA00022475"/>
    </source>
</evidence>
<evidence type="ECO:0000256" key="6">
    <source>
        <dbReference type="ARBA" id="ARBA00023136"/>
    </source>
</evidence>
<dbReference type="Gene3D" id="1.10.3720.10">
    <property type="entry name" value="MetI-like"/>
    <property type="match status" value="2"/>
</dbReference>
<feature type="transmembrane region" description="Helical" evidence="7">
    <location>
        <begin position="274"/>
        <end position="291"/>
    </location>
</feature>
<comment type="similarity">
    <text evidence="7">Belongs to the binding-protein-dependent transport system permease family.</text>
</comment>
<feature type="domain" description="ABC transmembrane type-1" evidence="8">
    <location>
        <begin position="52"/>
        <end position="235"/>
    </location>
</feature>
<evidence type="ECO:0000313" key="10">
    <source>
        <dbReference type="Proteomes" id="UP000467130"/>
    </source>
</evidence>
<feature type="transmembrane region" description="Helical" evidence="7">
    <location>
        <begin position="104"/>
        <end position="127"/>
    </location>
</feature>
<dbReference type="PANTHER" id="PTHR30043">
    <property type="entry name" value="PHOSPHONATES TRANSPORT SYSTEM PERMEASE PROTEIN"/>
    <property type="match status" value="1"/>
</dbReference>
<feature type="transmembrane region" description="Helical" evidence="7">
    <location>
        <begin position="189"/>
        <end position="209"/>
    </location>
</feature>
<keyword evidence="5 7" id="KW-1133">Transmembrane helix</keyword>
<dbReference type="PANTHER" id="PTHR30043:SF1">
    <property type="entry name" value="ABC TRANSPORT SYSTEM PERMEASE PROTEIN P69"/>
    <property type="match status" value="1"/>
</dbReference>
<dbReference type="GO" id="GO:0005886">
    <property type="term" value="C:plasma membrane"/>
    <property type="evidence" value="ECO:0007669"/>
    <property type="project" value="UniProtKB-SubCell"/>
</dbReference>
<keyword evidence="3" id="KW-1003">Cell membrane</keyword>
<keyword evidence="4 7" id="KW-0812">Transmembrane</keyword>
<evidence type="ECO:0000256" key="5">
    <source>
        <dbReference type="ARBA" id="ARBA00022989"/>
    </source>
</evidence>
<dbReference type="KEGG" id="msto:MSTO_38940"/>
<reference evidence="9 10" key="1">
    <citation type="journal article" date="2019" name="Emerg. Microbes Infect.">
        <title>Comprehensive subspecies identification of 175 nontuberculous mycobacteria species based on 7547 genomic profiles.</title>
        <authorList>
            <person name="Matsumoto Y."/>
            <person name="Kinjo T."/>
            <person name="Motooka D."/>
            <person name="Nabeya D."/>
            <person name="Jung N."/>
            <person name="Uechi K."/>
            <person name="Horii T."/>
            <person name="Iida T."/>
            <person name="Fujita J."/>
            <person name="Nakamura S."/>
        </authorList>
    </citation>
    <scope>NUCLEOTIDE SEQUENCE [LARGE SCALE GENOMIC DNA]</scope>
    <source>
        <strain evidence="9 10">JCM 17783</strain>
    </source>
</reference>
<sequence length="494" mass="51415">MIGGLAVLGWWAVADLRINAATFIDGGRNAVDFAGRTLPLDFPPVGELLRLSGQTLAIVISATVLSVILSIPLAILAATNTAPGTGARLGARALIVLLRSIPDVVMAIVFFRIFGLGAMTGVLAMGLHSTGMVAKLYADAIEHIDEGPRAAIRAGGAGVSQELMAGALPQVMPALVATALHRIDINLRISVLLGFVGVNGLGFVIATAFKQLDYRRGMALAAVVLALCILVELMSGSIRRGLLRSADGRSTHSPPLHTGAQISPPWTAARLRRAGYGLLTALVVFISAWGADLDPIHFVSSLRGITENAGLFWPPGTAGIFGQLCSDLWLTVKIALGATLIGAALALPIGCLAARNVAPNPLVAQTFRFFVVLTRGIPELVLAVVFVVITGLGAVAGTLALSVGSVGLLGKLVADSLEEVDPGPERAIRATGAGRWQVFFTGTLPQAAPSLIGFDLLSGAQVLEFDLVTTILLMVFVTVLAVEALAVWLRHEVN</sequence>
<comment type="subcellular location">
    <subcellularLocation>
        <location evidence="1 7">Cell membrane</location>
        <topology evidence="1 7">Multi-pass membrane protein</topology>
    </subcellularLocation>
</comment>
<dbReference type="InterPro" id="IPR035906">
    <property type="entry name" value="MetI-like_sf"/>
</dbReference>
<accession>A0A7I7QBN4</accession>
<evidence type="ECO:0000313" key="9">
    <source>
        <dbReference type="EMBL" id="BBY23689.1"/>
    </source>
</evidence>
<name>A0A7I7QBN4_9MYCO</name>
<gene>
    <name evidence="9" type="primary">phnE</name>
    <name evidence="9" type="ORF">MSTO_38940</name>
</gene>
<evidence type="ECO:0000256" key="4">
    <source>
        <dbReference type="ARBA" id="ARBA00022692"/>
    </source>
</evidence>
<dbReference type="CDD" id="cd06261">
    <property type="entry name" value="TM_PBP2"/>
    <property type="match status" value="2"/>
</dbReference>
<dbReference type="EMBL" id="AP022587">
    <property type="protein sequence ID" value="BBY23689.1"/>
    <property type="molecule type" value="Genomic_DNA"/>
</dbReference>
<evidence type="ECO:0000256" key="7">
    <source>
        <dbReference type="RuleBase" id="RU363032"/>
    </source>
</evidence>
<evidence type="ECO:0000256" key="1">
    <source>
        <dbReference type="ARBA" id="ARBA00004651"/>
    </source>
</evidence>
<dbReference type="GO" id="GO:0055085">
    <property type="term" value="P:transmembrane transport"/>
    <property type="evidence" value="ECO:0007669"/>
    <property type="project" value="InterPro"/>
</dbReference>
<organism evidence="9 10">
    <name type="scientific">Mycobacterium stomatepiae</name>
    <dbReference type="NCBI Taxonomy" id="470076"/>
    <lineage>
        <taxon>Bacteria</taxon>
        <taxon>Bacillati</taxon>
        <taxon>Actinomycetota</taxon>
        <taxon>Actinomycetes</taxon>
        <taxon>Mycobacteriales</taxon>
        <taxon>Mycobacteriaceae</taxon>
        <taxon>Mycobacterium</taxon>
        <taxon>Mycobacterium simiae complex</taxon>
    </lineage>
</organism>
<keyword evidence="2 7" id="KW-0813">Transport</keyword>
<feature type="transmembrane region" description="Helical" evidence="7">
    <location>
        <begin position="467"/>
        <end position="489"/>
    </location>
</feature>
<dbReference type="Proteomes" id="UP000467130">
    <property type="component" value="Chromosome"/>
</dbReference>
<evidence type="ECO:0000259" key="8">
    <source>
        <dbReference type="PROSITE" id="PS50928"/>
    </source>
</evidence>
<feature type="transmembrane region" description="Helical" evidence="7">
    <location>
        <begin position="215"/>
        <end position="234"/>
    </location>
</feature>